<dbReference type="PIRSF" id="PIRSF002131">
    <property type="entry name" value="Ribosomal_S11"/>
    <property type="match status" value="1"/>
</dbReference>
<geneLocation type="mitochondrion" evidence="5"/>
<dbReference type="InterPro" id="IPR018102">
    <property type="entry name" value="Ribosomal_uS11_CS"/>
</dbReference>
<proteinExistence type="inferred from homology"/>
<evidence type="ECO:0000313" key="5">
    <source>
        <dbReference type="EMBL" id="AHB62114.1"/>
    </source>
</evidence>
<protein>
    <submittedName>
        <fullName evidence="5">Ribosomal protein S11</fullName>
    </submittedName>
</protein>
<accession>A0A0A7A7Q7</accession>
<keyword evidence="3 4" id="KW-0687">Ribonucleoprotein</keyword>
<dbReference type="HAMAP" id="MF_01310">
    <property type="entry name" value="Ribosomal_uS11"/>
    <property type="match status" value="1"/>
</dbReference>
<dbReference type="RefSeq" id="YP_009114051.1">
    <property type="nucleotide sequence ID" value="NC_026054.1"/>
</dbReference>
<dbReference type="GO" id="GO:1990904">
    <property type="term" value="C:ribonucleoprotein complex"/>
    <property type="evidence" value="ECO:0007669"/>
    <property type="project" value="UniProtKB-KW"/>
</dbReference>
<evidence type="ECO:0000256" key="3">
    <source>
        <dbReference type="ARBA" id="ARBA00023274"/>
    </source>
</evidence>
<keyword evidence="5" id="KW-0496">Mitochondrion</keyword>
<organism evidence="5">
    <name type="scientific">Ahnfeltia plicata</name>
    <dbReference type="NCBI Taxonomy" id="28023"/>
    <lineage>
        <taxon>Eukaryota</taxon>
        <taxon>Rhodophyta</taxon>
        <taxon>Florideophyceae</taxon>
        <taxon>Ahnfeltiophycidae</taxon>
        <taxon>Ahnfeltiales</taxon>
        <taxon>Ahnfeltiaceae</taxon>
        <taxon>Ahnfeltia</taxon>
    </lineage>
</organism>
<reference evidence="5" key="1">
    <citation type="submission" date="2013-09" db="EMBL/GenBank/DDBJ databases">
        <title>Complete mitochondrion genomes reveal florideophycean red algal diversity.</title>
        <authorList>
            <person name="Yang E.C."/>
            <person name="Kim K.M."/>
            <person name="Kim S.Y."/>
            <person name="Yoon H.S."/>
        </authorList>
    </citation>
    <scope>NUCLEOTIDE SEQUENCE</scope>
</reference>
<dbReference type="GO" id="GO:0006412">
    <property type="term" value="P:translation"/>
    <property type="evidence" value="ECO:0007669"/>
    <property type="project" value="InterPro"/>
</dbReference>
<dbReference type="Gene3D" id="3.30.420.80">
    <property type="entry name" value="Ribosomal protein S11"/>
    <property type="match status" value="1"/>
</dbReference>
<evidence type="ECO:0000256" key="1">
    <source>
        <dbReference type="ARBA" id="ARBA00006194"/>
    </source>
</evidence>
<dbReference type="GeneID" id="22834584"/>
<gene>
    <name evidence="5" type="primary">rps11</name>
    <name evidence="5" type="ORF">Ahnf.plic.mt.27</name>
</gene>
<dbReference type="PANTHER" id="PTHR11759">
    <property type="entry name" value="40S RIBOSOMAL PROTEIN S14/30S RIBOSOMAL PROTEIN S11"/>
    <property type="match status" value="1"/>
</dbReference>
<dbReference type="SUPFAM" id="SSF53137">
    <property type="entry name" value="Translational machinery components"/>
    <property type="match status" value="1"/>
</dbReference>
<sequence length="122" mass="13569">MLQNVWKIQKSIVISILFTSNNVVYSLTDFSGNVLFWTSTGSKKSRGVKKSTSMIVTSTSKTIADHSLKLGYSYAHIKIKGFGKNKKTAIKSLKLTSLNILSLCDQTSLPHNGCKKTRTRRI</sequence>
<dbReference type="GO" id="GO:0003735">
    <property type="term" value="F:structural constituent of ribosome"/>
    <property type="evidence" value="ECO:0007669"/>
    <property type="project" value="InterPro"/>
</dbReference>
<dbReference type="InterPro" id="IPR001971">
    <property type="entry name" value="Ribosomal_uS11"/>
</dbReference>
<dbReference type="EMBL" id="KF649303">
    <property type="protein sequence ID" value="AHB62114.1"/>
    <property type="molecule type" value="Genomic_DNA"/>
</dbReference>
<dbReference type="InterPro" id="IPR036967">
    <property type="entry name" value="Ribosomal_uS11_sf"/>
</dbReference>
<evidence type="ECO:0000256" key="4">
    <source>
        <dbReference type="RuleBase" id="RU003629"/>
    </source>
</evidence>
<name>A0A0A7A7Q7_9FLOR</name>
<dbReference type="Pfam" id="PF00411">
    <property type="entry name" value="Ribosomal_S11"/>
    <property type="match status" value="1"/>
</dbReference>
<dbReference type="GO" id="GO:0005840">
    <property type="term" value="C:ribosome"/>
    <property type="evidence" value="ECO:0007669"/>
    <property type="project" value="UniProtKB-KW"/>
</dbReference>
<keyword evidence="2 4" id="KW-0689">Ribosomal protein</keyword>
<dbReference type="AlphaFoldDB" id="A0A0A7A7Q7"/>
<evidence type="ECO:0000256" key="2">
    <source>
        <dbReference type="ARBA" id="ARBA00022980"/>
    </source>
</evidence>
<comment type="similarity">
    <text evidence="1 4">Belongs to the universal ribosomal protein uS11 family.</text>
</comment>
<dbReference type="PROSITE" id="PS00054">
    <property type="entry name" value="RIBOSOMAL_S11"/>
    <property type="match status" value="1"/>
</dbReference>